<dbReference type="AlphaFoldDB" id="A0A4Y2TK10"/>
<accession>A0A4Y2TK10</accession>
<dbReference type="Proteomes" id="UP000499080">
    <property type="component" value="Unassembled WGS sequence"/>
</dbReference>
<evidence type="ECO:0000313" key="2">
    <source>
        <dbReference type="EMBL" id="GBN99429.1"/>
    </source>
</evidence>
<keyword evidence="3" id="KW-1185">Reference proteome</keyword>
<dbReference type="EMBL" id="BGPR01028335">
    <property type="protein sequence ID" value="GBN99429.1"/>
    <property type="molecule type" value="Genomic_DNA"/>
</dbReference>
<dbReference type="EMBL" id="BGPR01028333">
    <property type="protein sequence ID" value="GBN99425.1"/>
    <property type="molecule type" value="Genomic_DNA"/>
</dbReference>
<comment type="caution">
    <text evidence="1">The sequence shown here is derived from an EMBL/GenBank/DDBJ whole genome shotgun (WGS) entry which is preliminary data.</text>
</comment>
<organism evidence="1 3">
    <name type="scientific">Araneus ventricosus</name>
    <name type="common">Orbweaver spider</name>
    <name type="synonym">Epeira ventricosa</name>
    <dbReference type="NCBI Taxonomy" id="182803"/>
    <lineage>
        <taxon>Eukaryota</taxon>
        <taxon>Metazoa</taxon>
        <taxon>Ecdysozoa</taxon>
        <taxon>Arthropoda</taxon>
        <taxon>Chelicerata</taxon>
        <taxon>Arachnida</taxon>
        <taxon>Araneae</taxon>
        <taxon>Araneomorphae</taxon>
        <taxon>Entelegynae</taxon>
        <taxon>Araneoidea</taxon>
        <taxon>Araneidae</taxon>
        <taxon>Araneus</taxon>
    </lineage>
</organism>
<evidence type="ECO:0000313" key="1">
    <source>
        <dbReference type="EMBL" id="GBN99425.1"/>
    </source>
</evidence>
<gene>
    <name evidence="1" type="ORF">AVEN_267204_1</name>
    <name evidence="2" type="ORF">AVEN_90087_1</name>
</gene>
<name>A0A4Y2TK10_ARAVE</name>
<proteinExistence type="predicted"/>
<reference evidence="1 3" key="1">
    <citation type="journal article" date="2019" name="Sci. Rep.">
        <title>Orb-weaving spider Araneus ventricosus genome elucidates the spidroin gene catalogue.</title>
        <authorList>
            <person name="Kono N."/>
            <person name="Nakamura H."/>
            <person name="Ohtoshi R."/>
            <person name="Moran D.A.P."/>
            <person name="Shinohara A."/>
            <person name="Yoshida Y."/>
            <person name="Fujiwara M."/>
            <person name="Mori M."/>
            <person name="Tomita M."/>
            <person name="Arakawa K."/>
        </authorList>
    </citation>
    <scope>NUCLEOTIDE SEQUENCE [LARGE SCALE GENOMIC DNA]</scope>
</reference>
<sequence length="157" mass="17919">MRRPPILPGYYPSSEIGPKNHTTITVSTKGARTYLLIRQLLIRELRHAGVMNSYPYYLLQTLAPRLILPRNFKILKSSSKRSLSEQLMENYHIQRSEFSAQQQLLFTGTSSCRAPATIQQDPDGFPLTHPLPPTTATDHLIPKTEIFQHHQRIITGD</sequence>
<evidence type="ECO:0000313" key="3">
    <source>
        <dbReference type="Proteomes" id="UP000499080"/>
    </source>
</evidence>
<protein>
    <submittedName>
        <fullName evidence="1">Uncharacterized protein</fullName>
    </submittedName>
</protein>